<keyword evidence="6 7" id="KW-0349">Heme</keyword>
<keyword evidence="8" id="KW-0472">Membrane</keyword>
<dbReference type="Gene3D" id="1.10.630.10">
    <property type="entry name" value="Cytochrome P450"/>
    <property type="match status" value="1"/>
</dbReference>
<protein>
    <recommendedName>
        <fullName evidence="11">Cytochrome P450</fullName>
    </recommendedName>
</protein>
<evidence type="ECO:0000313" key="9">
    <source>
        <dbReference type="EMBL" id="MCL7024859.1"/>
    </source>
</evidence>
<dbReference type="EMBL" id="JAJJMA010038865">
    <property type="protein sequence ID" value="MCL7024859.1"/>
    <property type="molecule type" value="Genomic_DNA"/>
</dbReference>
<keyword evidence="5 6" id="KW-0408">Iron</keyword>
<dbReference type="PRINTS" id="PR00463">
    <property type="entry name" value="EP450I"/>
</dbReference>
<dbReference type="InterPro" id="IPR002401">
    <property type="entry name" value="Cyt_P450_E_grp-I"/>
</dbReference>
<dbReference type="Proteomes" id="UP001177140">
    <property type="component" value="Unassembled WGS sequence"/>
</dbReference>
<dbReference type="GO" id="GO:0005506">
    <property type="term" value="F:iron ion binding"/>
    <property type="evidence" value="ECO:0007669"/>
    <property type="project" value="InterPro"/>
</dbReference>
<gene>
    <name evidence="9" type="ORF">MKW94_022683</name>
</gene>
<dbReference type="InterPro" id="IPR017972">
    <property type="entry name" value="Cyt_P450_CS"/>
</dbReference>
<dbReference type="PANTHER" id="PTHR24286:SF53">
    <property type="entry name" value="BETA-AMYRIN 28-OXIDASE-LIKE"/>
    <property type="match status" value="1"/>
</dbReference>
<evidence type="ECO:0000256" key="6">
    <source>
        <dbReference type="PIRSR" id="PIRSR602401-1"/>
    </source>
</evidence>
<evidence type="ECO:0008006" key="11">
    <source>
        <dbReference type="Google" id="ProtNLM"/>
    </source>
</evidence>
<dbReference type="InterPro" id="IPR036396">
    <property type="entry name" value="Cyt_P450_sf"/>
</dbReference>
<dbReference type="FunFam" id="1.10.630.10:FF:000022">
    <property type="entry name" value="Taxadiene 5-alpha hydroxylase"/>
    <property type="match status" value="1"/>
</dbReference>
<dbReference type="GO" id="GO:0033075">
    <property type="term" value="P:isoquinoline alkaloid biosynthetic process"/>
    <property type="evidence" value="ECO:0007669"/>
    <property type="project" value="UniProtKB-ARBA"/>
</dbReference>
<dbReference type="InterPro" id="IPR001128">
    <property type="entry name" value="Cyt_P450"/>
</dbReference>
<evidence type="ECO:0000256" key="4">
    <source>
        <dbReference type="ARBA" id="ARBA00023002"/>
    </source>
</evidence>
<dbReference type="AlphaFoldDB" id="A0AA41UY84"/>
<dbReference type="GO" id="GO:0016125">
    <property type="term" value="P:sterol metabolic process"/>
    <property type="evidence" value="ECO:0007669"/>
    <property type="project" value="TreeGrafter"/>
</dbReference>
<dbReference type="CDD" id="cd11043">
    <property type="entry name" value="CYP90-like"/>
    <property type="match status" value="1"/>
</dbReference>
<dbReference type="PANTHER" id="PTHR24286">
    <property type="entry name" value="CYTOCHROME P450 26"/>
    <property type="match status" value="1"/>
</dbReference>
<keyword evidence="7" id="KW-0503">Monooxygenase</keyword>
<evidence type="ECO:0000256" key="2">
    <source>
        <dbReference type="ARBA" id="ARBA00010617"/>
    </source>
</evidence>
<dbReference type="PRINTS" id="PR00385">
    <property type="entry name" value="P450"/>
</dbReference>
<dbReference type="Pfam" id="PF00067">
    <property type="entry name" value="p450"/>
    <property type="match status" value="1"/>
</dbReference>
<comment type="caution">
    <text evidence="9">The sequence shown here is derived from an EMBL/GenBank/DDBJ whole genome shotgun (WGS) entry which is preliminary data.</text>
</comment>
<evidence type="ECO:0000313" key="10">
    <source>
        <dbReference type="Proteomes" id="UP001177140"/>
    </source>
</evidence>
<comment type="similarity">
    <text evidence="2 7">Belongs to the cytochrome P450 family.</text>
</comment>
<proteinExistence type="inferred from homology"/>
<feature type="binding site" description="axial binding residue" evidence="6">
    <location>
        <position position="430"/>
    </location>
    <ligand>
        <name>heme</name>
        <dbReference type="ChEBI" id="CHEBI:30413"/>
    </ligand>
    <ligandPart>
        <name>Fe</name>
        <dbReference type="ChEBI" id="CHEBI:18248"/>
    </ligandPart>
</feature>
<evidence type="ECO:0000256" key="5">
    <source>
        <dbReference type="ARBA" id="ARBA00023004"/>
    </source>
</evidence>
<keyword evidence="4 7" id="KW-0560">Oxidoreductase</keyword>
<evidence type="ECO:0000256" key="3">
    <source>
        <dbReference type="ARBA" id="ARBA00022723"/>
    </source>
</evidence>
<feature type="transmembrane region" description="Helical" evidence="8">
    <location>
        <begin position="6"/>
        <end position="25"/>
    </location>
</feature>
<dbReference type="PROSITE" id="PS00086">
    <property type="entry name" value="CYTOCHROME_P450"/>
    <property type="match status" value="1"/>
</dbReference>
<keyword evidence="8" id="KW-1133">Transmembrane helix</keyword>
<accession>A0AA41UY84</accession>
<reference evidence="9" key="1">
    <citation type="submission" date="2022-03" db="EMBL/GenBank/DDBJ databases">
        <title>A functionally conserved STORR gene fusion in Papaver species that diverged 16.8 million years ago.</title>
        <authorList>
            <person name="Catania T."/>
        </authorList>
    </citation>
    <scope>NUCLEOTIDE SEQUENCE</scope>
    <source>
        <strain evidence="9">S-191538</strain>
    </source>
</reference>
<dbReference type="SUPFAM" id="SSF48264">
    <property type="entry name" value="Cytochrome P450"/>
    <property type="match status" value="1"/>
</dbReference>
<organism evidence="9 10">
    <name type="scientific">Papaver nudicaule</name>
    <name type="common">Iceland poppy</name>
    <dbReference type="NCBI Taxonomy" id="74823"/>
    <lineage>
        <taxon>Eukaryota</taxon>
        <taxon>Viridiplantae</taxon>
        <taxon>Streptophyta</taxon>
        <taxon>Embryophyta</taxon>
        <taxon>Tracheophyta</taxon>
        <taxon>Spermatophyta</taxon>
        <taxon>Magnoliopsida</taxon>
        <taxon>Ranunculales</taxon>
        <taxon>Papaveraceae</taxon>
        <taxon>Papaveroideae</taxon>
        <taxon>Papaver</taxon>
    </lineage>
</organism>
<dbReference type="GO" id="GO:0020037">
    <property type="term" value="F:heme binding"/>
    <property type="evidence" value="ECO:0007669"/>
    <property type="project" value="InterPro"/>
</dbReference>
<evidence type="ECO:0000256" key="7">
    <source>
        <dbReference type="RuleBase" id="RU000461"/>
    </source>
</evidence>
<keyword evidence="8" id="KW-0812">Transmembrane</keyword>
<comment type="cofactor">
    <cofactor evidence="1 6">
        <name>heme</name>
        <dbReference type="ChEBI" id="CHEBI:30413"/>
    </cofactor>
</comment>
<name>A0AA41UY84_PAPNU</name>
<keyword evidence="10" id="KW-1185">Reference proteome</keyword>
<evidence type="ECO:0000256" key="1">
    <source>
        <dbReference type="ARBA" id="ARBA00001971"/>
    </source>
</evidence>
<sequence>MEPTLVSLILVPSLIILITSLYVFINPVKQKSKLSNIDPSNYPPGKTGWPIIGETIQFFNAARKGVPENFIRERMEKYSKDIFKTSLLWESFAVLCGPSGNKFLFSNENKLVVAWWPRTVDKVFPSNISSQDEATKLRNFLPQFLKPEALQRYICTMDRVAMQHLNKDWDNKKEVIVSPLAKSYTFGLACRLFLSITDPTRIEELSKPFRYLMKGIFSLPIDLPGTAFNRGIKASKFIRNELLIIIKQRKIDLEENKASPTQDILSHMLLTDIDGSFMDEFDIANKILGLLIGGYDATSITLTFVIKSLAEFPHVYNEVRKEQMEIANSKGPGELLNWKDIQKMKYSWNVVCEVLRLSPPLQGGFREAIADFSYEGFSVPKGWKCYWSTYSTHKNPDYFPEPENFDPTRFEGKGPAPYTYIPFGGGPRMCPGKEYARLEILVFMYHLVRRYKWEKIYPNEKITVNPLPMPVKGLPIRLQPHTI</sequence>
<evidence type="ECO:0000256" key="8">
    <source>
        <dbReference type="SAM" id="Phobius"/>
    </source>
</evidence>
<keyword evidence="3 6" id="KW-0479">Metal-binding</keyword>
<dbReference type="GO" id="GO:0016705">
    <property type="term" value="F:oxidoreductase activity, acting on paired donors, with incorporation or reduction of molecular oxygen"/>
    <property type="evidence" value="ECO:0007669"/>
    <property type="project" value="InterPro"/>
</dbReference>
<dbReference type="GO" id="GO:0004497">
    <property type="term" value="F:monooxygenase activity"/>
    <property type="evidence" value="ECO:0007669"/>
    <property type="project" value="UniProtKB-KW"/>
</dbReference>